<reference evidence="1" key="1">
    <citation type="submission" date="2022-11" db="EMBL/GenBank/DDBJ databases">
        <title>Genome Sequence of Boeremia exigua.</title>
        <authorList>
            <person name="Buettner E."/>
        </authorList>
    </citation>
    <scope>NUCLEOTIDE SEQUENCE</scope>
    <source>
        <strain evidence="1">CU02</strain>
    </source>
</reference>
<comment type="caution">
    <text evidence="1">The sequence shown here is derived from an EMBL/GenBank/DDBJ whole genome shotgun (WGS) entry which is preliminary data.</text>
</comment>
<protein>
    <submittedName>
        <fullName evidence="1">Uncharacterized protein</fullName>
    </submittedName>
</protein>
<gene>
    <name evidence="1" type="ORF">OPT61_g6552</name>
</gene>
<keyword evidence="2" id="KW-1185">Reference proteome</keyword>
<dbReference type="EMBL" id="JAPHNI010000478">
    <property type="protein sequence ID" value="KAJ8110653.1"/>
    <property type="molecule type" value="Genomic_DNA"/>
</dbReference>
<dbReference type="Proteomes" id="UP001153331">
    <property type="component" value="Unassembled WGS sequence"/>
</dbReference>
<proteinExistence type="predicted"/>
<accession>A0ACC2I683</accession>
<evidence type="ECO:0000313" key="1">
    <source>
        <dbReference type="EMBL" id="KAJ8110653.1"/>
    </source>
</evidence>
<evidence type="ECO:0000313" key="2">
    <source>
        <dbReference type="Proteomes" id="UP001153331"/>
    </source>
</evidence>
<organism evidence="1 2">
    <name type="scientific">Boeremia exigua</name>
    <dbReference type="NCBI Taxonomy" id="749465"/>
    <lineage>
        <taxon>Eukaryota</taxon>
        <taxon>Fungi</taxon>
        <taxon>Dikarya</taxon>
        <taxon>Ascomycota</taxon>
        <taxon>Pezizomycotina</taxon>
        <taxon>Dothideomycetes</taxon>
        <taxon>Pleosporomycetidae</taxon>
        <taxon>Pleosporales</taxon>
        <taxon>Pleosporineae</taxon>
        <taxon>Didymellaceae</taxon>
        <taxon>Boeremia</taxon>
    </lineage>
</organism>
<name>A0ACC2I683_9PLEO</name>
<sequence>MPERAALLIGGLAHARKEWEEVSQVASKLHEYPKGDRADFIKRCKDGEFDGVFALYRSNDSNGLTGDFNDELLEVLPKSLKFVCHNGAGYNNIDVAACSKRGIQVSSTPIAVNDATADVAMFLMLGALRNIHQSYSAVRQGKWRGNFALGHDPKKKTLGILGMGGIGAAVATRAKAFGMKIQYHNRRQLPPNEENGATYVSFEELLKTSDVLSLNLALNPQTTHIIGKPEFDQMKDGIIIVNTARGALIDEAALVDALKSGKVWTAGLDVHVRNTARHGAARVGQLDVGDQAREVDYTGAGAERQGKLVAVFATSNAGPVGFAPSAVAASAPTPRPAPLSTRKSTRRKPFPRQLWCSSRLWTWLIVQPQPSPAPTDVANKTVIMAKLDLPAVWRDIKIYRRAYLLTVVASFGGMLFGWDTGLIGGVLTMDAFQESFNLDPDSGNFANLQGNIVSVLQAGCFFGALASFYVSDTYGRKMALITADVIFIIGSTVQTLCALGTTSLTQLYIGRVIGGFGVGLISAVVPTYISENAPKEIRGRCVGCMQLFNVTGICLSFFVNYGINLDITDKYNSAKWRVPFALQMLPGVILLAGIVFMNESPRWLVEKNRITEAAAALAHVRGKPTDDPEVIQELDDIIADFNGHEKMPMVAQIKSACSSKKMFYRSSFAVILMFWQQWTGTNSINYYAPQIFKQIGLTGASAGLFATGVYGIVKIVVTAIGLMAFTEQLGRKWSLLIGSAGQAFAMFYIGINQAVNPPTGVLDGNAIFAIICVYLFVVFYSFGWGPIPFVLSSECAPNHVRSLIMAAALMTQWLLNFCIAKLTPIALADITYGTFLLFGACCILMGIYTIFCVPETKGVPLESIHLLFDENIIAGCIKDTFPATSRAKKIRNTHYAEEAEEVDGGPVKKNRSIEHVETA</sequence>